<comment type="similarity">
    <text evidence="1">Belongs to the sirtuin family. Class I subfamily.</text>
</comment>
<dbReference type="GO" id="GO:1990414">
    <property type="term" value="P:replication-born double-strand break repair via sister chromatid exchange"/>
    <property type="evidence" value="ECO:0007669"/>
    <property type="project" value="TreeGrafter"/>
</dbReference>
<dbReference type="GO" id="GO:0006282">
    <property type="term" value="P:regulation of DNA repair"/>
    <property type="evidence" value="ECO:0007669"/>
    <property type="project" value="TreeGrafter"/>
</dbReference>
<feature type="binding site" evidence="4">
    <location>
        <position position="226"/>
    </location>
    <ligand>
        <name>Zn(2+)</name>
        <dbReference type="ChEBI" id="CHEBI:29105"/>
    </ligand>
</feature>
<dbReference type="PANTHER" id="PTHR11085">
    <property type="entry name" value="NAD-DEPENDENT PROTEIN DEACYLASE SIRTUIN-5, MITOCHONDRIAL-RELATED"/>
    <property type="match status" value="1"/>
</dbReference>
<evidence type="ECO:0000256" key="4">
    <source>
        <dbReference type="PROSITE-ProRule" id="PRU00236"/>
    </source>
</evidence>
<keyword evidence="4" id="KW-0862">Zinc</keyword>
<feature type="active site" description="Proton acceptor" evidence="4">
    <location>
        <position position="196"/>
    </location>
</feature>
<accession>A0A370T9E3</accession>
<dbReference type="GO" id="GO:0070403">
    <property type="term" value="F:NAD+ binding"/>
    <property type="evidence" value="ECO:0007669"/>
    <property type="project" value="InterPro"/>
</dbReference>
<gene>
    <name evidence="8" type="ORF">BP5553_10475</name>
</gene>
<reference evidence="8 9" key="1">
    <citation type="journal article" date="2018" name="IMA Fungus">
        <title>IMA Genome-F 9: Draft genome sequence of Annulohypoxylon stygium, Aspergillus mulundensis, Berkeleyomyces basicola (syn. Thielaviopsis basicola), Ceratocystis smalleyi, two Cercospora beticola strains, Coleophoma cylindrospora, Fusarium fracticaudum, Phialophora cf. hyalina, and Morchella septimelata.</title>
        <authorList>
            <person name="Wingfield B.D."/>
            <person name="Bills G.F."/>
            <person name="Dong Y."/>
            <person name="Huang W."/>
            <person name="Nel W.J."/>
            <person name="Swalarsk-Parry B.S."/>
            <person name="Vaghefi N."/>
            <person name="Wilken P.M."/>
            <person name="An Z."/>
            <person name="de Beer Z.W."/>
            <person name="De Vos L."/>
            <person name="Chen L."/>
            <person name="Duong T.A."/>
            <person name="Gao Y."/>
            <person name="Hammerbacher A."/>
            <person name="Kikkert J.R."/>
            <person name="Li Y."/>
            <person name="Li H."/>
            <person name="Li K."/>
            <person name="Li Q."/>
            <person name="Liu X."/>
            <person name="Ma X."/>
            <person name="Naidoo K."/>
            <person name="Pethybridge S.J."/>
            <person name="Sun J."/>
            <person name="Steenkamp E.T."/>
            <person name="van der Nest M.A."/>
            <person name="van Wyk S."/>
            <person name="Wingfield M.J."/>
            <person name="Xiong C."/>
            <person name="Yue Q."/>
            <person name="Zhang X."/>
        </authorList>
    </citation>
    <scope>NUCLEOTIDE SEQUENCE [LARGE SCALE GENOMIC DNA]</scope>
    <source>
        <strain evidence="8 9">BP 5553</strain>
    </source>
</reference>
<dbReference type="EMBL" id="NPIC01000016">
    <property type="protein sequence ID" value="RDL30197.1"/>
    <property type="molecule type" value="Genomic_DNA"/>
</dbReference>
<dbReference type="GO" id="GO:0031934">
    <property type="term" value="C:mating-type region heterochromatin"/>
    <property type="evidence" value="ECO:0007669"/>
    <property type="project" value="TreeGrafter"/>
</dbReference>
<feature type="binding site" evidence="4">
    <location>
        <position position="229"/>
    </location>
    <ligand>
        <name>Zn(2+)</name>
        <dbReference type="ChEBI" id="CHEBI:29105"/>
    </ligand>
</feature>
<dbReference type="GO" id="GO:0017136">
    <property type="term" value="F:histone deacetylase activity, NAD-dependent"/>
    <property type="evidence" value="ECO:0007669"/>
    <property type="project" value="TreeGrafter"/>
</dbReference>
<proteinExistence type="inferred from homology"/>
<protein>
    <recommendedName>
        <fullName evidence="7">Deacetylase sirtuin-type domain-containing protein</fullName>
    </recommendedName>
</protein>
<dbReference type="GO" id="GO:0005634">
    <property type="term" value="C:nucleus"/>
    <property type="evidence" value="ECO:0007669"/>
    <property type="project" value="TreeGrafter"/>
</dbReference>
<feature type="coiled-coil region" evidence="5">
    <location>
        <begin position="164"/>
        <end position="191"/>
    </location>
</feature>
<dbReference type="PANTHER" id="PTHR11085:SF15">
    <property type="entry name" value="NAD-DEPENDENT HISTONE DEACETYLASE HST4"/>
    <property type="match status" value="1"/>
</dbReference>
<sequence>MSAKSAFVKSRHNKASRVNSYLAAASESKKRKVSRQRSSQDWPIIIDDSPKALGQGSPKKQRRGLGIQEPLREIPASADSFIRVQELLELSKNVIVISGAGMSANAGFPTFQGIQKSRQTSFDRCLYSSPDETIRFHSTICSMFEHGQSDLCEPTRFHKVMDKLARERRLLRHITQNIDCIEQQLPDLNAKTIRLHGQVDQMRCQMCNGVYKFQPRLFQGTCLPDCQECVRRSRARVSNGKRQLRIGKLKPDVLLYGEPHPGDTEILEAVQNDLETGPDLVVVVGTKLKIPGAQSIASSICHAARSTGGFTVWISKEEPPSRARNLFDYILKGDCESVDQTK</sequence>
<evidence type="ECO:0000313" key="9">
    <source>
        <dbReference type="Proteomes" id="UP000254866"/>
    </source>
</evidence>
<comment type="caution">
    <text evidence="8">The sequence shown here is derived from an EMBL/GenBank/DDBJ whole genome shotgun (WGS) entry which is preliminary data.</text>
</comment>
<dbReference type="InterPro" id="IPR026591">
    <property type="entry name" value="Sirtuin_cat_small_dom_sf"/>
</dbReference>
<keyword evidence="9" id="KW-1185">Reference proteome</keyword>
<dbReference type="Gene3D" id="3.30.1600.10">
    <property type="entry name" value="SIR2/SIRT2 'Small Domain"/>
    <property type="match status" value="1"/>
</dbReference>
<feature type="binding site" evidence="4">
    <location>
        <position position="204"/>
    </location>
    <ligand>
        <name>Zn(2+)</name>
        <dbReference type="ChEBI" id="CHEBI:29105"/>
    </ligand>
</feature>
<dbReference type="RefSeq" id="XP_031864805.1">
    <property type="nucleotide sequence ID" value="XM_032019098.1"/>
</dbReference>
<evidence type="ECO:0000256" key="1">
    <source>
        <dbReference type="ARBA" id="ARBA00006924"/>
    </source>
</evidence>
<dbReference type="GeneID" id="43603324"/>
<dbReference type="GO" id="GO:0046872">
    <property type="term" value="F:metal ion binding"/>
    <property type="evidence" value="ECO:0007669"/>
    <property type="project" value="UniProtKB-KW"/>
</dbReference>
<dbReference type="GO" id="GO:0000122">
    <property type="term" value="P:negative regulation of transcription by RNA polymerase II"/>
    <property type="evidence" value="ECO:0007669"/>
    <property type="project" value="TreeGrafter"/>
</dbReference>
<dbReference type="GO" id="GO:0031508">
    <property type="term" value="P:pericentric heterochromatin formation"/>
    <property type="evidence" value="ECO:0007669"/>
    <property type="project" value="TreeGrafter"/>
</dbReference>
<dbReference type="AlphaFoldDB" id="A0A370T9E3"/>
<evidence type="ECO:0000313" key="8">
    <source>
        <dbReference type="EMBL" id="RDL30197.1"/>
    </source>
</evidence>
<organism evidence="8 9">
    <name type="scientific">Venustampulla echinocandica</name>
    <dbReference type="NCBI Taxonomy" id="2656787"/>
    <lineage>
        <taxon>Eukaryota</taxon>
        <taxon>Fungi</taxon>
        <taxon>Dikarya</taxon>
        <taxon>Ascomycota</taxon>
        <taxon>Pezizomycotina</taxon>
        <taxon>Leotiomycetes</taxon>
        <taxon>Helotiales</taxon>
        <taxon>Pleuroascaceae</taxon>
        <taxon>Venustampulla</taxon>
    </lineage>
</organism>
<dbReference type="Proteomes" id="UP000254866">
    <property type="component" value="Unassembled WGS sequence"/>
</dbReference>
<keyword evidence="2" id="KW-0808">Transferase</keyword>
<feature type="domain" description="Deacetylase sirtuin-type" evidence="7">
    <location>
        <begin position="71"/>
        <end position="342"/>
    </location>
</feature>
<keyword evidence="3" id="KW-0520">NAD</keyword>
<dbReference type="OrthoDB" id="2919105at2759"/>
<dbReference type="Gene3D" id="3.40.50.1220">
    <property type="entry name" value="TPP-binding domain"/>
    <property type="match status" value="1"/>
</dbReference>
<evidence type="ECO:0000256" key="3">
    <source>
        <dbReference type="ARBA" id="ARBA00023027"/>
    </source>
</evidence>
<keyword evidence="5" id="KW-0175">Coiled coil</keyword>
<evidence type="ECO:0000259" key="7">
    <source>
        <dbReference type="PROSITE" id="PS50305"/>
    </source>
</evidence>
<evidence type="ECO:0000256" key="6">
    <source>
        <dbReference type="SAM" id="MobiDB-lite"/>
    </source>
</evidence>
<dbReference type="SUPFAM" id="SSF52467">
    <property type="entry name" value="DHS-like NAD/FAD-binding domain"/>
    <property type="match status" value="1"/>
</dbReference>
<evidence type="ECO:0000256" key="5">
    <source>
        <dbReference type="SAM" id="Coils"/>
    </source>
</evidence>
<dbReference type="PROSITE" id="PS50305">
    <property type="entry name" value="SIRTUIN"/>
    <property type="match status" value="1"/>
</dbReference>
<dbReference type="InterPro" id="IPR026590">
    <property type="entry name" value="Ssirtuin_cat_dom"/>
</dbReference>
<feature type="region of interest" description="Disordered" evidence="6">
    <location>
        <begin position="1"/>
        <end position="68"/>
    </location>
</feature>
<dbReference type="Pfam" id="PF02146">
    <property type="entry name" value="SIR2"/>
    <property type="match status" value="1"/>
</dbReference>
<name>A0A370T9E3_9HELO</name>
<dbReference type="InterPro" id="IPR050134">
    <property type="entry name" value="NAD-dep_sirtuin_deacylases"/>
</dbReference>
<evidence type="ECO:0000256" key="2">
    <source>
        <dbReference type="ARBA" id="ARBA00022679"/>
    </source>
</evidence>
<dbReference type="STRING" id="2656787.A0A370T9E3"/>
<keyword evidence="4" id="KW-0479">Metal-binding</keyword>
<feature type="binding site" evidence="4">
    <location>
        <position position="207"/>
    </location>
    <ligand>
        <name>Zn(2+)</name>
        <dbReference type="ChEBI" id="CHEBI:29105"/>
    </ligand>
</feature>
<dbReference type="InterPro" id="IPR003000">
    <property type="entry name" value="Sirtuin"/>
</dbReference>
<dbReference type="InterPro" id="IPR029035">
    <property type="entry name" value="DHS-like_NAD/FAD-binding_dom"/>
</dbReference>